<dbReference type="EMBL" id="JAJUBB010000013">
    <property type="protein sequence ID" value="MDD1782890.1"/>
    <property type="molecule type" value="Genomic_DNA"/>
</dbReference>
<proteinExistence type="predicted"/>
<dbReference type="Gene3D" id="3.40.50.1820">
    <property type="entry name" value="alpha/beta hydrolase"/>
    <property type="match status" value="1"/>
</dbReference>
<protein>
    <recommendedName>
        <fullName evidence="4">Esterase</fullName>
    </recommendedName>
</protein>
<feature type="chain" id="PRO_5046704658" description="Esterase" evidence="1">
    <location>
        <begin position="25"/>
        <end position="348"/>
    </location>
</feature>
<dbReference type="InterPro" id="IPR029058">
    <property type="entry name" value="AB_hydrolase_fold"/>
</dbReference>
<feature type="signal peptide" evidence="1">
    <location>
        <begin position="1"/>
        <end position="24"/>
    </location>
</feature>
<dbReference type="Proteomes" id="UP001149821">
    <property type="component" value="Unassembled WGS sequence"/>
</dbReference>
<dbReference type="SUPFAM" id="SSF53474">
    <property type="entry name" value="alpha/beta-Hydrolases"/>
    <property type="match status" value="1"/>
</dbReference>
<comment type="caution">
    <text evidence="2">The sequence shown here is derived from an EMBL/GenBank/DDBJ whole genome shotgun (WGS) entry which is preliminary data.</text>
</comment>
<evidence type="ECO:0008006" key="4">
    <source>
        <dbReference type="Google" id="ProtNLM"/>
    </source>
</evidence>
<dbReference type="PANTHER" id="PTHR48098">
    <property type="entry name" value="ENTEROCHELIN ESTERASE-RELATED"/>
    <property type="match status" value="1"/>
</dbReference>
<evidence type="ECO:0000313" key="2">
    <source>
        <dbReference type="EMBL" id="MDD1782890.1"/>
    </source>
</evidence>
<organism evidence="2 3">
    <name type="scientific">Enterovibrio qingdaonensis</name>
    <dbReference type="NCBI Taxonomy" id="2899818"/>
    <lineage>
        <taxon>Bacteria</taxon>
        <taxon>Pseudomonadati</taxon>
        <taxon>Pseudomonadota</taxon>
        <taxon>Gammaproteobacteria</taxon>
        <taxon>Vibrionales</taxon>
        <taxon>Vibrionaceae</taxon>
        <taxon>Enterovibrio</taxon>
    </lineage>
</organism>
<dbReference type="PANTHER" id="PTHR48098:SF1">
    <property type="entry name" value="DIACYLGLYCEROL ACYLTRANSFERASE_MYCOLYLTRANSFERASE AG85A"/>
    <property type="match status" value="1"/>
</dbReference>
<dbReference type="InterPro" id="IPR050583">
    <property type="entry name" value="Mycobacterial_A85_antigen"/>
</dbReference>
<sequence>MITAKKLILNILLCLVFYSQATIAQESASQLQTITVESQSLKGNRLNISTLREVIISLPPSYYSSNKEYPVVYLLHGLGGKANSWLSEDDTQPNVQKSLESLYADNSIEEMIVVIPDSYNEPFLGGWYSNSISGGNWEDYIVKDLVPYIDKEYRTKANKSHRGITGHSMGGFGAFKLGMKHTDLFGAIYAMSTPLVTNPGYNYITPEMDFNVINQTFSKEKDQWQWVDKFYYSLAIMFAPDSNAPFYAQVPISTKQISDIESQTIASLLPLHQEKLRKSAPIIKLDVGINDGMLIDEVRGFSALLNNKGIPHEYSEYEGGHGDKLPLLVKTELFQFFSRSFDQQQSQL</sequence>
<keyword evidence="3" id="KW-1185">Reference proteome</keyword>
<evidence type="ECO:0000313" key="3">
    <source>
        <dbReference type="Proteomes" id="UP001149821"/>
    </source>
</evidence>
<keyword evidence="1" id="KW-0732">Signal</keyword>
<name>A0ABT5QPI2_9GAMM</name>
<dbReference type="InterPro" id="IPR000801">
    <property type="entry name" value="Esterase-like"/>
</dbReference>
<gene>
    <name evidence="2" type="ORF">LRP49_17080</name>
</gene>
<dbReference type="Pfam" id="PF00756">
    <property type="entry name" value="Esterase"/>
    <property type="match status" value="1"/>
</dbReference>
<accession>A0ABT5QPI2</accession>
<evidence type="ECO:0000256" key="1">
    <source>
        <dbReference type="SAM" id="SignalP"/>
    </source>
</evidence>
<dbReference type="RefSeq" id="WP_274143522.1">
    <property type="nucleotide sequence ID" value="NZ_JAJUBB010000013.1"/>
</dbReference>
<reference evidence="2" key="1">
    <citation type="submission" date="2021-12" db="EMBL/GenBank/DDBJ databases">
        <title>Enterovibrio ZSDZ35 sp. nov. and Enterovibrio ZSDZ42 sp. nov., isolated from coastal seawater in Qingdao.</title>
        <authorList>
            <person name="Zhang P."/>
        </authorList>
    </citation>
    <scope>NUCLEOTIDE SEQUENCE</scope>
    <source>
        <strain evidence="2">ZSDZ35</strain>
    </source>
</reference>